<protein>
    <submittedName>
        <fullName evidence="5">FCD domain-containing protein</fullName>
    </submittedName>
</protein>
<dbReference type="SMART" id="SM00895">
    <property type="entry name" value="FCD"/>
    <property type="match status" value="1"/>
</dbReference>
<dbReference type="CDD" id="cd07377">
    <property type="entry name" value="WHTH_GntR"/>
    <property type="match status" value="1"/>
</dbReference>
<dbReference type="InterPro" id="IPR011711">
    <property type="entry name" value="GntR_C"/>
</dbReference>
<keyword evidence="6" id="KW-1185">Reference proteome</keyword>
<evidence type="ECO:0000259" key="4">
    <source>
        <dbReference type="PROSITE" id="PS50949"/>
    </source>
</evidence>
<dbReference type="RefSeq" id="WP_219201131.1">
    <property type="nucleotide sequence ID" value="NZ_JAHWQX010000002.1"/>
</dbReference>
<reference evidence="5" key="1">
    <citation type="submission" date="2021-07" db="EMBL/GenBank/DDBJ databases">
        <title>Pseudohoeflea marina sp. nov. a polyhydroxyalcanoate-producing bacterium.</title>
        <authorList>
            <person name="Zheng W."/>
            <person name="Yu S."/>
            <person name="Huang Y."/>
        </authorList>
    </citation>
    <scope>NUCLEOTIDE SEQUENCE</scope>
    <source>
        <strain evidence="5">DP4N28-3</strain>
    </source>
</reference>
<name>A0ABS6WMM4_9HYPH</name>
<comment type="caution">
    <text evidence="5">The sequence shown here is derived from an EMBL/GenBank/DDBJ whole genome shotgun (WGS) entry which is preliminary data.</text>
</comment>
<keyword evidence="1" id="KW-0805">Transcription regulation</keyword>
<organism evidence="5 6">
    <name type="scientific">Pseudohoeflea coraliihabitans</name>
    <dbReference type="NCBI Taxonomy" id="2860393"/>
    <lineage>
        <taxon>Bacteria</taxon>
        <taxon>Pseudomonadati</taxon>
        <taxon>Pseudomonadota</taxon>
        <taxon>Alphaproteobacteria</taxon>
        <taxon>Hyphomicrobiales</taxon>
        <taxon>Rhizobiaceae</taxon>
        <taxon>Pseudohoeflea</taxon>
    </lineage>
</organism>
<dbReference type="EMBL" id="JAHWQX010000002">
    <property type="protein sequence ID" value="MBW3097201.1"/>
    <property type="molecule type" value="Genomic_DNA"/>
</dbReference>
<dbReference type="SMART" id="SM00345">
    <property type="entry name" value="HTH_GNTR"/>
    <property type="match status" value="1"/>
</dbReference>
<evidence type="ECO:0000313" key="6">
    <source>
        <dbReference type="Proteomes" id="UP001430804"/>
    </source>
</evidence>
<gene>
    <name evidence="5" type="ORF">KY465_07910</name>
</gene>
<dbReference type="PANTHER" id="PTHR43537">
    <property type="entry name" value="TRANSCRIPTIONAL REGULATOR, GNTR FAMILY"/>
    <property type="match status" value="1"/>
</dbReference>
<evidence type="ECO:0000256" key="2">
    <source>
        <dbReference type="ARBA" id="ARBA00023125"/>
    </source>
</evidence>
<evidence type="ECO:0000256" key="3">
    <source>
        <dbReference type="ARBA" id="ARBA00023163"/>
    </source>
</evidence>
<dbReference type="PROSITE" id="PS50949">
    <property type="entry name" value="HTH_GNTR"/>
    <property type="match status" value="1"/>
</dbReference>
<dbReference type="InterPro" id="IPR000524">
    <property type="entry name" value="Tscrpt_reg_HTH_GntR"/>
</dbReference>
<dbReference type="Pfam" id="PF00392">
    <property type="entry name" value="GntR"/>
    <property type="match status" value="1"/>
</dbReference>
<keyword evidence="2" id="KW-0238">DNA-binding</keyword>
<dbReference type="Pfam" id="PF07729">
    <property type="entry name" value="FCD"/>
    <property type="match status" value="1"/>
</dbReference>
<keyword evidence="3" id="KW-0804">Transcription</keyword>
<feature type="domain" description="HTH gntR-type" evidence="4">
    <location>
        <begin position="8"/>
        <end position="76"/>
    </location>
</feature>
<accession>A0ABS6WMM4</accession>
<evidence type="ECO:0000313" key="5">
    <source>
        <dbReference type="EMBL" id="MBW3097201.1"/>
    </source>
</evidence>
<evidence type="ECO:0000256" key="1">
    <source>
        <dbReference type="ARBA" id="ARBA00023015"/>
    </source>
</evidence>
<dbReference type="Proteomes" id="UP001430804">
    <property type="component" value="Unassembled WGS sequence"/>
</dbReference>
<dbReference type="PANTHER" id="PTHR43537:SF5">
    <property type="entry name" value="UXU OPERON TRANSCRIPTIONAL REGULATOR"/>
    <property type="match status" value="1"/>
</dbReference>
<sequence length="240" mass="27019">MFDRVTPIFRSQIVAEKIVSKILDSEMQVGDKLAPEREMAKSMDVSRNTLREAIAMLQMAGVLEVRRSSGIYLAALPNVGDVRQWLDEAGFGRFSDSQSAIDARIALEPGVAIMAARSATEDDWEKFDGLVEEMKIAAEQGSVEDYRDSDNRLHKALAFATRNDIIISLVIPVIDTARQPLWNAIKQNIYNADVLRESLSEHQQIIAAMRTQDEYFIFRAFTRHLENSKNRLGLDIVTSS</sequence>
<proteinExistence type="predicted"/>